<sequence length="956" mass="103103">MADVTAHDPRDATGEHDPGPAPRLPRPELASDPEHRVHKAALAAELFDRPAEAVRVGPYRICRRLGQGSMGTVYLADDERLGRQVALKLLHEEQYGPRLQREAHALARLSHPNVVQVFEVGVAGGRAFVAMEYVPGQTLHAWLRARPRPWREVLAVLIDAGRGLQAVHAAGLVHRDFKPGNVVLGDDGRARVFDFGLARSLGEAADARTAGFAGHQPLTALTQTGGVVGTPAYMAPEQFHEHVHDARSDQFSFCVALFEALYGVRPFDGPTLRDLYQALQRGRPVEPPAGSQVPAWLHAVVVRGLARDPAARWPSMTVLLAELGRDRDRARRRWFAGACLGLGALALGLVVPLAQQHRHRRACEAAADAELAEVWRPEARAAVLRARGITAARPLGRELERAGQEIEDEAERWRDRRIEGCVRPPARVADATWLQGQMQRCFDAARRDLATNLAVAGEATGPRPDRRFFYGSRPERCLDPDHLVATTWSDDPEVQRHEQAVRTLLLRGEQAAAAGDLAAAEQRFTEAVATATADEAALALAGRGALARVRFAGGDRRGAWQALEAAFFAATAASRKLPVDEFAALDLQIVRGAATGAPRRHHLALLEGHDDPPGLDLAALVRRATMDPADGPWWRSESIGIEAGFAREMLAPLTVAAGAWAELGELELAEDAARHGLAIAAVHAARPAVVLDLALVLARAYLGLGLEDRAEEALGAARAVLQGTAEPAAHHRRGWLQLAFVELRLARGDRDGAARELDVLEDMSKATAELDDRFAPALALARGRLLASQGDPAGAARELARAREGLAASHGLARLALADVHVEEARLALAGGRPRDAEASLREALREREALVGPDHASRLATVALLGLTHHALGDFAAARDDLARARTLVDARLAAARAHDARPDSLPRALARLGRPPEHGWAFRPVAHDSQSRDPELRRLAALLEASDHSTRPAG</sequence>
<dbReference type="SUPFAM" id="SSF56112">
    <property type="entry name" value="Protein kinase-like (PK-like)"/>
    <property type="match status" value="1"/>
</dbReference>
<keyword evidence="3 9" id="KW-0418">Kinase</keyword>
<evidence type="ECO:0000256" key="4">
    <source>
        <dbReference type="ARBA" id="ARBA00022840"/>
    </source>
</evidence>
<evidence type="ECO:0000313" key="10">
    <source>
        <dbReference type="Proteomes" id="UP000199400"/>
    </source>
</evidence>
<dbReference type="Gene3D" id="1.25.40.10">
    <property type="entry name" value="Tetratricopeptide repeat domain"/>
    <property type="match status" value="1"/>
</dbReference>
<dbReference type="GO" id="GO:0004674">
    <property type="term" value="F:protein serine/threonine kinase activity"/>
    <property type="evidence" value="ECO:0007669"/>
    <property type="project" value="UniProtKB-KW"/>
</dbReference>
<dbReference type="PANTHER" id="PTHR43289:SF34">
    <property type="entry name" value="SERINE_THREONINE-PROTEIN KINASE YBDM-RELATED"/>
    <property type="match status" value="1"/>
</dbReference>
<feature type="binding site" evidence="5">
    <location>
        <position position="88"/>
    </location>
    <ligand>
        <name>ATP</name>
        <dbReference type="ChEBI" id="CHEBI:30616"/>
    </ligand>
</feature>
<evidence type="ECO:0000259" key="8">
    <source>
        <dbReference type="PROSITE" id="PS50011"/>
    </source>
</evidence>
<keyword evidence="10" id="KW-1185">Reference proteome</keyword>
<keyword evidence="9" id="KW-0723">Serine/threonine-protein kinase</keyword>
<evidence type="ECO:0000256" key="3">
    <source>
        <dbReference type="ARBA" id="ARBA00022777"/>
    </source>
</evidence>
<feature type="compositionally biased region" description="Basic and acidic residues" evidence="6">
    <location>
        <begin position="1"/>
        <end position="18"/>
    </location>
</feature>
<dbReference type="Gene3D" id="3.30.200.20">
    <property type="entry name" value="Phosphorylase Kinase, domain 1"/>
    <property type="match status" value="1"/>
</dbReference>
<keyword evidence="7" id="KW-1133">Transmembrane helix</keyword>
<dbReference type="InterPro" id="IPR017441">
    <property type="entry name" value="Protein_kinase_ATP_BS"/>
</dbReference>
<dbReference type="InterPro" id="IPR000719">
    <property type="entry name" value="Prot_kinase_dom"/>
</dbReference>
<keyword evidence="2 5" id="KW-0547">Nucleotide-binding</keyword>
<dbReference type="Proteomes" id="UP000199400">
    <property type="component" value="Unassembled WGS sequence"/>
</dbReference>
<dbReference type="Gene3D" id="1.10.510.10">
    <property type="entry name" value="Transferase(Phosphotransferase) domain 1"/>
    <property type="match status" value="1"/>
</dbReference>
<keyword evidence="7" id="KW-0812">Transmembrane</keyword>
<keyword evidence="4 5" id="KW-0067">ATP-binding</keyword>
<dbReference type="PROSITE" id="PS00107">
    <property type="entry name" value="PROTEIN_KINASE_ATP"/>
    <property type="match status" value="1"/>
</dbReference>
<feature type="domain" description="Protein kinase" evidence="8">
    <location>
        <begin position="59"/>
        <end position="335"/>
    </location>
</feature>
<gene>
    <name evidence="9" type="ORF">SAMN02745121_05794</name>
</gene>
<name>A0A1I2DZT3_9BACT</name>
<dbReference type="PROSITE" id="PS50011">
    <property type="entry name" value="PROTEIN_KINASE_DOM"/>
    <property type="match status" value="1"/>
</dbReference>
<reference evidence="10" key="1">
    <citation type="submission" date="2016-10" db="EMBL/GenBank/DDBJ databases">
        <authorList>
            <person name="Varghese N."/>
            <person name="Submissions S."/>
        </authorList>
    </citation>
    <scope>NUCLEOTIDE SEQUENCE [LARGE SCALE GENOMIC DNA]</scope>
    <source>
        <strain evidence="10">ATCC 25963</strain>
    </source>
</reference>
<dbReference type="PANTHER" id="PTHR43289">
    <property type="entry name" value="MITOGEN-ACTIVATED PROTEIN KINASE KINASE KINASE 20-RELATED"/>
    <property type="match status" value="1"/>
</dbReference>
<organism evidence="9 10">
    <name type="scientific">Nannocystis exedens</name>
    <dbReference type="NCBI Taxonomy" id="54"/>
    <lineage>
        <taxon>Bacteria</taxon>
        <taxon>Pseudomonadati</taxon>
        <taxon>Myxococcota</taxon>
        <taxon>Polyangia</taxon>
        <taxon>Nannocystales</taxon>
        <taxon>Nannocystaceae</taxon>
        <taxon>Nannocystis</taxon>
    </lineage>
</organism>
<keyword evidence="1" id="KW-0808">Transferase</keyword>
<evidence type="ECO:0000256" key="6">
    <source>
        <dbReference type="SAM" id="MobiDB-lite"/>
    </source>
</evidence>
<dbReference type="STRING" id="54.SAMN02745121_05794"/>
<feature type="region of interest" description="Disordered" evidence="6">
    <location>
        <begin position="1"/>
        <end position="31"/>
    </location>
</feature>
<accession>A0A1I2DZT3</accession>
<dbReference type="EMBL" id="FOMX01000021">
    <property type="protein sequence ID" value="SFE85490.1"/>
    <property type="molecule type" value="Genomic_DNA"/>
</dbReference>
<dbReference type="InterPro" id="IPR011009">
    <property type="entry name" value="Kinase-like_dom_sf"/>
</dbReference>
<protein>
    <submittedName>
        <fullName evidence="9">Serine/threonine protein kinase</fullName>
    </submittedName>
</protein>
<dbReference type="InterPro" id="IPR011990">
    <property type="entry name" value="TPR-like_helical_dom_sf"/>
</dbReference>
<proteinExistence type="predicted"/>
<feature type="transmembrane region" description="Helical" evidence="7">
    <location>
        <begin position="334"/>
        <end position="354"/>
    </location>
</feature>
<evidence type="ECO:0000256" key="2">
    <source>
        <dbReference type="ARBA" id="ARBA00022741"/>
    </source>
</evidence>
<evidence type="ECO:0000256" key="7">
    <source>
        <dbReference type="SAM" id="Phobius"/>
    </source>
</evidence>
<evidence type="ECO:0000313" key="9">
    <source>
        <dbReference type="EMBL" id="SFE85490.1"/>
    </source>
</evidence>
<dbReference type="SUPFAM" id="SSF48452">
    <property type="entry name" value="TPR-like"/>
    <property type="match status" value="1"/>
</dbReference>
<dbReference type="AlphaFoldDB" id="A0A1I2DZT3"/>
<dbReference type="PROSITE" id="PS00108">
    <property type="entry name" value="PROTEIN_KINASE_ST"/>
    <property type="match status" value="1"/>
</dbReference>
<keyword evidence="7" id="KW-0472">Membrane</keyword>
<dbReference type="InterPro" id="IPR008271">
    <property type="entry name" value="Ser/Thr_kinase_AS"/>
</dbReference>
<dbReference type="Pfam" id="PF00069">
    <property type="entry name" value="Pkinase"/>
    <property type="match status" value="1"/>
</dbReference>
<evidence type="ECO:0000256" key="1">
    <source>
        <dbReference type="ARBA" id="ARBA00022679"/>
    </source>
</evidence>
<dbReference type="GO" id="GO:0005524">
    <property type="term" value="F:ATP binding"/>
    <property type="evidence" value="ECO:0007669"/>
    <property type="project" value="UniProtKB-UniRule"/>
</dbReference>
<dbReference type="CDD" id="cd14014">
    <property type="entry name" value="STKc_PknB_like"/>
    <property type="match status" value="1"/>
</dbReference>
<evidence type="ECO:0000256" key="5">
    <source>
        <dbReference type="PROSITE-ProRule" id="PRU10141"/>
    </source>
</evidence>